<dbReference type="EMBL" id="BAAAFH010000003">
    <property type="protein sequence ID" value="GAA0874601.1"/>
    <property type="molecule type" value="Genomic_DNA"/>
</dbReference>
<feature type="binding site" evidence="12">
    <location>
        <position position="991"/>
    </location>
    <ligand>
        <name>Mg(2+)</name>
        <dbReference type="ChEBI" id="CHEBI:18420"/>
        <label>2</label>
    </ligand>
</feature>
<dbReference type="Proteomes" id="UP001501126">
    <property type="component" value="Unassembled WGS sequence"/>
</dbReference>
<dbReference type="GO" id="GO:0004519">
    <property type="term" value="F:endonuclease activity"/>
    <property type="evidence" value="ECO:0007669"/>
    <property type="project" value="UniProtKB-KW"/>
</dbReference>
<evidence type="ECO:0000256" key="8">
    <source>
        <dbReference type="ARBA" id="ARBA00023118"/>
    </source>
</evidence>
<keyword evidence="9 12" id="KW-0238">DNA-binding</keyword>
<dbReference type="Pfam" id="PF13395">
    <property type="entry name" value="HNH_4"/>
    <property type="match status" value="1"/>
</dbReference>
<dbReference type="InterPro" id="IPR028629">
    <property type="entry name" value="Cas9"/>
</dbReference>
<evidence type="ECO:0000256" key="9">
    <source>
        <dbReference type="ARBA" id="ARBA00023125"/>
    </source>
</evidence>
<evidence type="ECO:0000256" key="11">
    <source>
        <dbReference type="ARBA" id="ARBA00046380"/>
    </source>
</evidence>
<keyword evidence="15" id="KW-1185">Reference proteome</keyword>
<feature type="active site" description="Proton acceptor for HNH nuclease domain" evidence="12">
    <location>
        <position position="823"/>
    </location>
</feature>
<dbReference type="Pfam" id="PF18541">
    <property type="entry name" value="RuvC_III"/>
    <property type="match status" value="1"/>
</dbReference>
<comment type="caution">
    <text evidence="14">The sequence shown here is derived from an EMBL/GenBank/DDBJ whole genome shotgun (WGS) entry which is preliminary data.</text>
</comment>
<reference evidence="14 15" key="1">
    <citation type="journal article" date="2019" name="Int. J. Syst. Evol. Microbiol.">
        <title>The Global Catalogue of Microorganisms (GCM) 10K type strain sequencing project: providing services to taxonomists for standard genome sequencing and annotation.</title>
        <authorList>
            <consortium name="The Broad Institute Genomics Platform"/>
            <consortium name="The Broad Institute Genome Sequencing Center for Infectious Disease"/>
            <person name="Wu L."/>
            <person name="Ma J."/>
        </authorList>
    </citation>
    <scope>NUCLEOTIDE SEQUENCE [LARGE SCALE GENOMIC DNA]</scope>
    <source>
        <strain evidence="14 15">JCM 16083</strain>
    </source>
</reference>
<dbReference type="PROSITE" id="PS51749">
    <property type="entry name" value="HNH_CAS9"/>
    <property type="match status" value="1"/>
</dbReference>
<comment type="function">
    <text evidence="12">CRISPR (clustered regularly interspaced short palindromic repeat) is an adaptive immune system that provides protection against mobile genetic elements (viruses, transposable elements and conjugative plasmids). CRISPR clusters contain spacers, sequences complementary to antecedent mobile elements, and target invading nucleic acids. CRISPR clusters are transcribed and processed into CRISPR RNA (crRNA). In type II CRISPR systems correct processing of pre-crRNA requires a trans-encoded small RNA (tracrRNA), endogenous ribonuclease 3 (rnc) and this protein. The tracrRNA serves as a guide for ribonuclease 3-aided processing of pre-crRNA. Subsequently Cas9/crRNA/tracrRNA endonucleolytically cleaves linear or circular dsDNA target complementary to the spacer; Cas9 is inactive in the absence of the 2 guide RNAs (gRNA). Cas9 recognizes the protospacer adjacent motif (PAM) in the CRISPR repeat sequences to help distinguish self versus nonself, as targets within the bacterial CRISPR locus do not have PAMs. PAM recognition is also required for catalytic activity.</text>
</comment>
<dbReference type="InterPro" id="IPR003615">
    <property type="entry name" value="HNH_nuc"/>
</dbReference>
<name>A0ABN1MMR6_9FLAO</name>
<evidence type="ECO:0000259" key="13">
    <source>
        <dbReference type="PROSITE" id="PS51749"/>
    </source>
</evidence>
<evidence type="ECO:0000313" key="15">
    <source>
        <dbReference type="Proteomes" id="UP001501126"/>
    </source>
</evidence>
<evidence type="ECO:0000256" key="6">
    <source>
        <dbReference type="ARBA" id="ARBA00022842"/>
    </source>
</evidence>
<protein>
    <recommendedName>
        <fullName evidence="12">CRISPR-associated endonuclease Cas9</fullName>
        <ecNumber evidence="12">3.1.-.-</ecNumber>
    </recommendedName>
</protein>
<keyword evidence="4 12" id="KW-0255">Endonuclease</keyword>
<evidence type="ECO:0000256" key="4">
    <source>
        <dbReference type="ARBA" id="ARBA00022759"/>
    </source>
</evidence>
<dbReference type="InterPro" id="IPR036397">
    <property type="entry name" value="RNaseH_sf"/>
</dbReference>
<feature type="domain" description="HNH Cas9-type" evidence="13">
    <location>
        <begin position="747"/>
        <end position="909"/>
    </location>
</feature>
<evidence type="ECO:0000256" key="1">
    <source>
        <dbReference type="ARBA" id="ARBA00001946"/>
    </source>
</evidence>
<keyword evidence="3 12" id="KW-0479">Metal-binding</keyword>
<keyword evidence="6 12" id="KW-0460">Magnesium</keyword>
<sequence>MKKILGLDLGTTSIGFAYIKEAENDKETSSIEKIGVRVNPLTVDEQTNFEKGKSITTNAERTLKRGARRNLDRYQDRRKKLIAVLLKSNLISDESVLSENGKNTTHQTWELRAKSVDEKIQKEELARVFLAINKKRGYKSSRKAKNEDEGQIIDGMAVAKQLYEEKRTPGQLVFQRLMEGKKSIPDFYRSDLQVEFDRVWNVQKQFYPEILTDEFYKTLQGKGQRATSAAFWSTHQFNTADIKDLEESLKNEQTIKLNKREQKKLQAYKWRNDAVSKQLEKEEMAYVITEINNNLNNSSGYLGAISDRSKELYFNKETIGQNLFKQLEENPHTRLKNQVFYRQDYLDEFKAIWKEQSKHHSELTDELKTEIRDIIIFYQRKLKSQKGLISFCELESQEKIIVSTGSTTQKKTIGLRVAPKSSPLFQEFKIWQSLNNVLVKKKGSKKRTVKKQDNRTELLEKEIFELDLEAKELLFEELNLKGNLKVNRIIELLGYKPTDWSMNYSELEGNRTNQVLYNAYLKILEIEGYDEELLKLSNKDEINIADLKTPANEIKTMVKSIFEVLDIDTKILDFDAELEGKDFEKQASYQLWHLLYSYEGDDSPSGNEKLYELLEKKFGFKREHGQILANISLSDDYGNLSTKAMRKVYPFLKENNYSTACELAGYRHSKHSLTKEELENRPLENTLELLKKNSLRNPVVEKILNQVVNVVNTLIEENSQKDENGKITDYFKFDEIRIELSRELKKNAEERAEMTAGINKAKIAHEKIFKLLQTEFGIKNPTRNDIIRYRLYEELKSNGYKDLYTNTYIPREKVFSKEVDIEHIIPQSRLFDDSFSNKTITYRKDNLEKGNKTAYDYIESKFGEQGIEAYKERIEKIYQEKENGISKAKYQKLLKKESEIGDGFIQRDLRDSQYIAKKAKEMLFKISRSVVSTSGSVTDRLREDWNLINVMKELNLPKYRSLGMTKMEERKFGQKVEVIKDWTKRNDHRHHAMDALTVAFTKHNHIQYLNYLNARKNENHKLHGNIIAIENLETEIKMEDNGNKKRVFKEPIPNFRQVAKEHLENVLISHKAKNKVVTKNKNKTKTKNGEKIKIELTPRGQLHKESVYGKYHYYESKEEKISAKFDEKTINKVANPLYKKLLLERLSANGNDPKKAFSGKNSVSKQPIYLDESKRNRLPEKVKLVWLEEDYSIRKDITPDNFKDEKLIDKILDEGVKRALKNRLKQFDNDPKKAFSDLDKNPIWLNKEKGISIKRVTISGVKNAEPLHYKKDHLGNFILDRKGDEIPVNFVSTGNNHHVAVYKVPVLDKNNQPKLDENGEPKYELQENVVSFFEAVERVNQGLPIIDKNYNQHLGWQFLFTMKQNEMFVFPNEKSGFNPNKIDLIDPKNKKEISPNLFRVQKLATKNYFFRHHLETTVETPKELTGVTYKPQLGLNGIVGIVKVRVNHLGDIVGVGEY</sequence>
<dbReference type="EC" id="3.1.-.-" evidence="12"/>
<accession>A0ABN1MMR6</accession>
<evidence type="ECO:0000256" key="5">
    <source>
        <dbReference type="ARBA" id="ARBA00022801"/>
    </source>
</evidence>
<dbReference type="Gene3D" id="3.30.420.10">
    <property type="entry name" value="Ribonuclease H-like superfamily/Ribonuclease H"/>
    <property type="match status" value="3"/>
</dbReference>
<dbReference type="InterPro" id="IPR041383">
    <property type="entry name" value="RuvC_III"/>
</dbReference>
<feature type="binding site" evidence="12">
    <location>
        <position position="743"/>
    </location>
    <ligand>
        <name>Mg(2+)</name>
        <dbReference type="ChEBI" id="CHEBI:18420"/>
        <label>2</label>
    </ligand>
</feature>
<feature type="binding site" evidence="12">
    <location>
        <position position="739"/>
    </location>
    <ligand>
        <name>Mg(2+)</name>
        <dbReference type="ChEBI" id="CHEBI:18420"/>
        <label>1</label>
    </ligand>
</feature>
<gene>
    <name evidence="12 14" type="primary">cas9</name>
    <name evidence="14" type="ORF">GCM10009118_10090</name>
</gene>
<evidence type="ECO:0000256" key="2">
    <source>
        <dbReference type="ARBA" id="ARBA00022722"/>
    </source>
</evidence>
<evidence type="ECO:0000256" key="10">
    <source>
        <dbReference type="ARBA" id="ARBA00023211"/>
    </source>
</evidence>
<evidence type="ECO:0000256" key="3">
    <source>
        <dbReference type="ARBA" id="ARBA00022723"/>
    </source>
</evidence>
<keyword evidence="7 12" id="KW-0694">RNA-binding</keyword>
<dbReference type="HAMAP" id="MF_01480">
    <property type="entry name" value="Cas9"/>
    <property type="match status" value="1"/>
</dbReference>
<evidence type="ECO:0000256" key="12">
    <source>
        <dbReference type="HAMAP-Rule" id="MF_01480"/>
    </source>
</evidence>
<keyword evidence="8 12" id="KW-0051">Antiviral defense</keyword>
<comment type="cofactor">
    <cofactor evidence="1 12">
        <name>Mg(2+)</name>
        <dbReference type="ChEBI" id="CHEBI:18420"/>
    </cofactor>
</comment>
<keyword evidence="2 12" id="KW-0540">Nuclease</keyword>
<dbReference type="InterPro" id="IPR033114">
    <property type="entry name" value="HNH_CAS9"/>
</dbReference>
<feature type="active site" description="For RuvC-like nuclease domain" evidence="12">
    <location>
        <position position="8"/>
    </location>
</feature>
<keyword evidence="10" id="KW-0464">Manganese</keyword>
<feature type="binding site" evidence="12">
    <location>
        <position position="8"/>
    </location>
    <ligand>
        <name>Mg(2+)</name>
        <dbReference type="ChEBI" id="CHEBI:18420"/>
        <label>1</label>
    </ligand>
</feature>
<evidence type="ECO:0000313" key="14">
    <source>
        <dbReference type="EMBL" id="GAA0874601.1"/>
    </source>
</evidence>
<keyword evidence="5 12" id="KW-0378">Hydrolase</keyword>
<dbReference type="RefSeq" id="WP_343785501.1">
    <property type="nucleotide sequence ID" value="NZ_BAAAFH010000003.1"/>
</dbReference>
<evidence type="ECO:0000256" key="7">
    <source>
        <dbReference type="ARBA" id="ARBA00022884"/>
    </source>
</evidence>
<comment type="subunit">
    <text evidence="11 12">Monomer. Binds crRNA and tracrRNA.</text>
</comment>
<organism evidence="14 15">
    <name type="scientific">Wandonia haliotis</name>
    <dbReference type="NCBI Taxonomy" id="574963"/>
    <lineage>
        <taxon>Bacteria</taxon>
        <taxon>Pseudomonadati</taxon>
        <taxon>Bacteroidota</taxon>
        <taxon>Flavobacteriia</taxon>
        <taxon>Flavobacteriales</taxon>
        <taxon>Crocinitomicaceae</taxon>
        <taxon>Wandonia</taxon>
    </lineage>
</organism>
<dbReference type="NCBIfam" id="TIGR01865">
    <property type="entry name" value="cas_Csn1"/>
    <property type="match status" value="2"/>
</dbReference>
<comment type="domain">
    <text evidence="12">Has 2 endonuclease domains. The discontinuous RuvC-like domain cleaves the target DNA noncomplementary to crRNA while the HNH nuclease domain cleaves the target DNA complementary to crRNA.</text>
</comment>
<proteinExistence type="inferred from homology"/>
<feature type="binding site" evidence="12">
    <location>
        <position position="8"/>
    </location>
    <ligand>
        <name>Mg(2+)</name>
        <dbReference type="ChEBI" id="CHEBI:18420"/>
        <label>2</label>
    </ligand>
</feature>
<comment type="similarity">
    <text evidence="12">Belongs to the CRISPR-associated Cas9 family.</text>
</comment>
<feature type="binding site" evidence="12">
    <location>
        <position position="743"/>
    </location>
    <ligand>
        <name>Mg(2+)</name>
        <dbReference type="ChEBI" id="CHEBI:18420"/>
        <label>1</label>
    </ligand>
</feature>